<dbReference type="InterPro" id="IPR054272">
    <property type="entry name" value="DUF7003"/>
</dbReference>
<evidence type="ECO:0000313" key="1">
    <source>
        <dbReference type="EMBL" id="OLF95759.1"/>
    </source>
</evidence>
<gene>
    <name evidence="1" type="ORF">B4121_1321</name>
</gene>
<dbReference type="AlphaFoldDB" id="A0A7Z0WZN0"/>
<name>A0A7Z0WZN0_9BACI</name>
<protein>
    <submittedName>
        <fullName evidence="1">Uncharacterized protein</fullName>
    </submittedName>
</protein>
<dbReference type="Pfam" id="PF22535">
    <property type="entry name" value="DUF7003"/>
    <property type="match status" value="1"/>
</dbReference>
<evidence type="ECO:0000313" key="2">
    <source>
        <dbReference type="Proteomes" id="UP000185604"/>
    </source>
</evidence>
<dbReference type="EMBL" id="LKPO01000008">
    <property type="protein sequence ID" value="OLF95759.1"/>
    <property type="molecule type" value="Genomic_DNA"/>
</dbReference>
<sequence>MLAKGKTGVMIVLKNKEAILALLDDSFKKGEFPLLDNGNFDYVKGKLSVFVEGDNWLLTFQLFGLSKLGPAIDFHAMGNQVTNHEVSFLVDEPFAFLDEKGNKLELEDVETGFTKNPFSVVLREKVFHFFIEQKVQANINAENEWITCLRQMSKNRLFLDTLWLTKHEQLQTADLPLMYDQLYSTETWIHPETEKDLPSLSPFFQSIAEAICHKKATYLSDYANGNTEWPMWASTDSVDYF</sequence>
<organism evidence="1 2">
    <name type="scientific">Bacillus paralicheniformis</name>
    <dbReference type="NCBI Taxonomy" id="1648923"/>
    <lineage>
        <taxon>Bacteria</taxon>
        <taxon>Bacillati</taxon>
        <taxon>Bacillota</taxon>
        <taxon>Bacilli</taxon>
        <taxon>Bacillales</taxon>
        <taxon>Bacillaceae</taxon>
        <taxon>Bacillus</taxon>
    </lineage>
</organism>
<proteinExistence type="predicted"/>
<accession>A0A7Z0WZN0</accession>
<dbReference type="Proteomes" id="UP000185604">
    <property type="component" value="Unassembled WGS sequence"/>
</dbReference>
<reference evidence="1 2" key="1">
    <citation type="journal article" date="2016" name="Front. Microbiol.">
        <title>High-Level Heat Resistance of Spores of Bacillus amyloliquefaciens and Bacillus licheniformis Results from the Presence of a spoVA Operon in a Tn1546 Transposon.</title>
        <authorList>
            <person name="Berendsen E.M."/>
            <person name="Koning R.A."/>
            <person name="Boekhorst J."/>
            <person name="de Jong A."/>
            <person name="Kuipers O.P."/>
            <person name="Wells-Bennik M.H."/>
        </authorList>
    </citation>
    <scope>NUCLEOTIDE SEQUENCE [LARGE SCALE GENOMIC DNA]</scope>
    <source>
        <strain evidence="1 2">B4121</strain>
    </source>
</reference>
<comment type="caution">
    <text evidence="1">The sequence shown here is derived from an EMBL/GenBank/DDBJ whole genome shotgun (WGS) entry which is preliminary data.</text>
</comment>